<evidence type="ECO:0000313" key="2">
    <source>
        <dbReference type="Proteomes" id="UP001060215"/>
    </source>
</evidence>
<proteinExistence type="predicted"/>
<reference evidence="1 2" key="1">
    <citation type="journal article" date="2022" name="Plant J.">
        <title>Chromosome-level genome of Camellia lanceoleosa provides a valuable resource for understanding genome evolution and self-incompatibility.</title>
        <authorList>
            <person name="Gong W."/>
            <person name="Xiao S."/>
            <person name="Wang L."/>
            <person name="Liao Z."/>
            <person name="Chang Y."/>
            <person name="Mo W."/>
            <person name="Hu G."/>
            <person name="Li W."/>
            <person name="Zhao G."/>
            <person name="Zhu H."/>
            <person name="Hu X."/>
            <person name="Ji K."/>
            <person name="Xiang X."/>
            <person name="Song Q."/>
            <person name="Yuan D."/>
            <person name="Jin S."/>
            <person name="Zhang L."/>
        </authorList>
    </citation>
    <scope>NUCLEOTIDE SEQUENCE [LARGE SCALE GENOMIC DNA]</scope>
    <source>
        <strain evidence="1">SQ_2022a</strain>
    </source>
</reference>
<protein>
    <submittedName>
        <fullName evidence="1">Uncharacterized protein</fullName>
    </submittedName>
</protein>
<evidence type="ECO:0000313" key="1">
    <source>
        <dbReference type="EMBL" id="KAI7989346.1"/>
    </source>
</evidence>
<dbReference type="EMBL" id="CM045771">
    <property type="protein sequence ID" value="KAI7989346.1"/>
    <property type="molecule type" value="Genomic_DNA"/>
</dbReference>
<dbReference type="Proteomes" id="UP001060215">
    <property type="component" value="Chromosome 14"/>
</dbReference>
<name>A0ACC0FPI2_9ERIC</name>
<comment type="caution">
    <text evidence="1">The sequence shown here is derived from an EMBL/GenBank/DDBJ whole genome shotgun (WGS) entry which is preliminary data.</text>
</comment>
<sequence length="153" mass="17040">MAFNWLSCLKITLLFFLIAAIATAFLTLPVEQTLKDFLLWVKQDLGPWGPLVLGVAYIPLTVLAVPASILTIVAITNHRWVSIDTHKVGYNATVGSSVYHGSSSKQDLGKTDKKDDSSQQQQLKPQHKHQLLKESMQPPYTSAHSCVNRYGYE</sequence>
<accession>A0ACC0FPI2</accession>
<gene>
    <name evidence="1" type="ORF">LOK49_LG13G02620</name>
</gene>
<organism evidence="1 2">
    <name type="scientific">Camellia lanceoleosa</name>
    <dbReference type="NCBI Taxonomy" id="1840588"/>
    <lineage>
        <taxon>Eukaryota</taxon>
        <taxon>Viridiplantae</taxon>
        <taxon>Streptophyta</taxon>
        <taxon>Embryophyta</taxon>
        <taxon>Tracheophyta</taxon>
        <taxon>Spermatophyta</taxon>
        <taxon>Magnoliopsida</taxon>
        <taxon>eudicotyledons</taxon>
        <taxon>Gunneridae</taxon>
        <taxon>Pentapetalae</taxon>
        <taxon>asterids</taxon>
        <taxon>Ericales</taxon>
        <taxon>Theaceae</taxon>
        <taxon>Camellia</taxon>
    </lineage>
</organism>
<keyword evidence="2" id="KW-1185">Reference proteome</keyword>